<keyword evidence="9 18" id="KW-0812">Transmembrane</keyword>
<dbReference type="Pfam" id="PF01066">
    <property type="entry name" value="CDP-OH_P_transf"/>
    <property type="match status" value="1"/>
</dbReference>
<comment type="pathway">
    <text evidence="3">Phospholipid metabolism; phosphatidylglycerol biosynthesis; phosphatidylglycerol from CDP-diacylglycerol: step 1/2.</text>
</comment>
<comment type="subcellular location">
    <subcellularLocation>
        <location evidence="2">Membrane</location>
        <topology evidence="2">Multi-pass membrane protein</topology>
    </subcellularLocation>
</comment>
<dbReference type="RefSeq" id="WP_281093843.1">
    <property type="nucleotide sequence ID" value="NZ_JARYZI010000004.1"/>
</dbReference>
<reference evidence="19 20" key="1">
    <citation type="submission" date="2023-04" db="EMBL/GenBank/DDBJ databases">
        <title>Fusibacter bizertensis strain WBS, isolated from littoral bottom sediments of the Arctic seas - biochemical and genomic analysis.</title>
        <authorList>
            <person name="Brioukhanov A.L."/>
        </authorList>
    </citation>
    <scope>NUCLEOTIDE SEQUENCE [LARGE SCALE GENOMIC DNA]</scope>
    <source>
        <strain evidence="19 20">WBS</strain>
    </source>
</reference>
<evidence type="ECO:0000256" key="7">
    <source>
        <dbReference type="ARBA" id="ARBA00022516"/>
    </source>
</evidence>
<keyword evidence="8 17" id="KW-0808">Transferase</keyword>
<keyword evidence="11" id="KW-0443">Lipid metabolism</keyword>
<keyword evidence="13" id="KW-0594">Phospholipid biosynthesis</keyword>
<dbReference type="InterPro" id="IPR050324">
    <property type="entry name" value="CDP-alcohol_PTase-I"/>
</dbReference>
<evidence type="ECO:0000256" key="17">
    <source>
        <dbReference type="RuleBase" id="RU003750"/>
    </source>
</evidence>
<evidence type="ECO:0000313" key="20">
    <source>
        <dbReference type="Proteomes" id="UP001158045"/>
    </source>
</evidence>
<comment type="function">
    <text evidence="1">This protein catalyzes the committed step to the synthesis of the acidic phospholipids.</text>
</comment>
<dbReference type="Proteomes" id="UP001158045">
    <property type="component" value="Unassembled WGS sequence"/>
</dbReference>
<gene>
    <name evidence="19" type="primary">pgsA</name>
    <name evidence="19" type="ORF">QE109_07630</name>
</gene>
<feature type="transmembrane region" description="Helical" evidence="18">
    <location>
        <begin position="122"/>
        <end position="140"/>
    </location>
</feature>
<evidence type="ECO:0000313" key="19">
    <source>
        <dbReference type="EMBL" id="MDH8678014.1"/>
    </source>
</evidence>
<feature type="transmembrane region" description="Helical" evidence="18">
    <location>
        <begin position="64"/>
        <end position="83"/>
    </location>
</feature>
<evidence type="ECO:0000256" key="4">
    <source>
        <dbReference type="ARBA" id="ARBA00010441"/>
    </source>
</evidence>
<evidence type="ECO:0000256" key="6">
    <source>
        <dbReference type="ARBA" id="ARBA00014944"/>
    </source>
</evidence>
<keyword evidence="12 18" id="KW-0472">Membrane</keyword>
<dbReference type="PANTHER" id="PTHR14269">
    <property type="entry name" value="CDP-DIACYLGLYCEROL--GLYCEROL-3-PHOSPHATE 3-PHOSPHATIDYLTRANSFERASE-RELATED"/>
    <property type="match status" value="1"/>
</dbReference>
<dbReference type="EMBL" id="JARYZI010000004">
    <property type="protein sequence ID" value="MDH8678014.1"/>
    <property type="molecule type" value="Genomic_DNA"/>
</dbReference>
<protein>
    <recommendedName>
        <fullName evidence="6 16">CDP-diacylglycerol--glycerol-3-phosphate 3-phosphatidyltransferase</fullName>
        <ecNumber evidence="5 16">2.7.8.5</ecNumber>
    </recommendedName>
</protein>
<dbReference type="EC" id="2.7.8.5" evidence="5 16"/>
<evidence type="ECO:0000256" key="5">
    <source>
        <dbReference type="ARBA" id="ARBA00013170"/>
    </source>
</evidence>
<evidence type="ECO:0000256" key="1">
    <source>
        <dbReference type="ARBA" id="ARBA00003973"/>
    </source>
</evidence>
<keyword evidence="7" id="KW-0444">Lipid biosynthesis</keyword>
<keyword evidence="20" id="KW-1185">Reference proteome</keyword>
<dbReference type="PANTHER" id="PTHR14269:SF62">
    <property type="entry name" value="CDP-DIACYLGLYCEROL--GLYCEROL-3-PHOSPHATE 3-PHOSPHATIDYLTRANSFERASE 1, CHLOROPLASTIC"/>
    <property type="match status" value="1"/>
</dbReference>
<dbReference type="InterPro" id="IPR043130">
    <property type="entry name" value="CDP-OH_PTrfase_TM_dom"/>
</dbReference>
<feature type="transmembrane region" description="Helical" evidence="18">
    <location>
        <begin position="32"/>
        <end position="52"/>
    </location>
</feature>
<dbReference type="InterPro" id="IPR000462">
    <property type="entry name" value="CDP-OH_P_trans"/>
</dbReference>
<evidence type="ECO:0000256" key="12">
    <source>
        <dbReference type="ARBA" id="ARBA00023136"/>
    </source>
</evidence>
<evidence type="ECO:0000256" key="16">
    <source>
        <dbReference type="NCBIfam" id="TIGR00560"/>
    </source>
</evidence>
<evidence type="ECO:0000256" key="10">
    <source>
        <dbReference type="ARBA" id="ARBA00022989"/>
    </source>
</evidence>
<evidence type="ECO:0000256" key="14">
    <source>
        <dbReference type="ARBA" id="ARBA00023264"/>
    </source>
</evidence>
<comment type="caution">
    <text evidence="19">The sequence shown here is derived from an EMBL/GenBank/DDBJ whole genome shotgun (WGS) entry which is preliminary data.</text>
</comment>
<dbReference type="NCBIfam" id="TIGR00560">
    <property type="entry name" value="pgsA"/>
    <property type="match status" value="1"/>
</dbReference>
<feature type="transmembrane region" description="Helical" evidence="18">
    <location>
        <begin position="7"/>
        <end position="26"/>
    </location>
</feature>
<proteinExistence type="inferred from homology"/>
<evidence type="ECO:0000256" key="15">
    <source>
        <dbReference type="ARBA" id="ARBA00048586"/>
    </source>
</evidence>
<comment type="catalytic activity">
    <reaction evidence="15">
        <text>a CDP-1,2-diacyl-sn-glycerol + sn-glycerol 3-phosphate = a 1,2-diacyl-sn-glycero-3-phospho-(1'-sn-glycero-3'-phosphate) + CMP + H(+)</text>
        <dbReference type="Rhea" id="RHEA:12593"/>
        <dbReference type="ChEBI" id="CHEBI:15378"/>
        <dbReference type="ChEBI" id="CHEBI:57597"/>
        <dbReference type="ChEBI" id="CHEBI:58332"/>
        <dbReference type="ChEBI" id="CHEBI:60110"/>
        <dbReference type="ChEBI" id="CHEBI:60377"/>
        <dbReference type="EC" id="2.7.8.5"/>
    </reaction>
</comment>
<accession>A0ABT6NC75</accession>
<dbReference type="PIRSF" id="PIRSF000847">
    <property type="entry name" value="Phos_ph_gly_syn"/>
    <property type="match status" value="1"/>
</dbReference>
<evidence type="ECO:0000256" key="13">
    <source>
        <dbReference type="ARBA" id="ARBA00023209"/>
    </source>
</evidence>
<keyword evidence="14" id="KW-1208">Phospholipid metabolism</keyword>
<sequence>MKNIPNILTAIRLALVPVFPIVYFSNFENAQILALIIFIFAGFTDFLDGYIARKFQYITPFGTVFDPLADKFMLLTALISLFINHVIPLWVLIIMLIKEVFMICAGIYLYMRKAKMIIPANIFGKLATVVFSLAIALLLLSPHTKWLQYLVMLAVGFKLIAFSSYVNFMYSKRKGT</sequence>
<dbReference type="PROSITE" id="PS00379">
    <property type="entry name" value="CDP_ALCOHOL_P_TRANSF"/>
    <property type="match status" value="1"/>
</dbReference>
<dbReference type="InterPro" id="IPR004570">
    <property type="entry name" value="Phosphatidylglycerol_P_synth"/>
</dbReference>
<evidence type="ECO:0000256" key="3">
    <source>
        <dbReference type="ARBA" id="ARBA00005042"/>
    </source>
</evidence>
<evidence type="ECO:0000256" key="9">
    <source>
        <dbReference type="ARBA" id="ARBA00022692"/>
    </source>
</evidence>
<organism evidence="19 20">
    <name type="scientific">Fusibacter bizertensis</name>
    <dbReference type="NCBI Taxonomy" id="1488331"/>
    <lineage>
        <taxon>Bacteria</taxon>
        <taxon>Bacillati</taxon>
        <taxon>Bacillota</taxon>
        <taxon>Clostridia</taxon>
        <taxon>Eubacteriales</taxon>
        <taxon>Eubacteriales Family XII. Incertae Sedis</taxon>
        <taxon>Fusibacter</taxon>
    </lineage>
</organism>
<evidence type="ECO:0000256" key="8">
    <source>
        <dbReference type="ARBA" id="ARBA00022679"/>
    </source>
</evidence>
<evidence type="ECO:0000256" key="11">
    <source>
        <dbReference type="ARBA" id="ARBA00023098"/>
    </source>
</evidence>
<comment type="similarity">
    <text evidence="4 17">Belongs to the CDP-alcohol phosphatidyltransferase class-I family.</text>
</comment>
<keyword evidence="10 18" id="KW-1133">Transmembrane helix</keyword>
<evidence type="ECO:0000256" key="18">
    <source>
        <dbReference type="SAM" id="Phobius"/>
    </source>
</evidence>
<evidence type="ECO:0000256" key="2">
    <source>
        <dbReference type="ARBA" id="ARBA00004141"/>
    </source>
</evidence>
<feature type="transmembrane region" description="Helical" evidence="18">
    <location>
        <begin position="146"/>
        <end position="170"/>
    </location>
</feature>
<dbReference type="InterPro" id="IPR048254">
    <property type="entry name" value="CDP_ALCOHOL_P_TRANSF_CS"/>
</dbReference>
<dbReference type="GO" id="GO:0008444">
    <property type="term" value="F:CDP-diacylglycerol-glycerol-3-phosphate 3-phosphatidyltransferase activity"/>
    <property type="evidence" value="ECO:0007669"/>
    <property type="project" value="UniProtKB-EC"/>
</dbReference>
<dbReference type="Gene3D" id="1.20.120.1760">
    <property type="match status" value="1"/>
</dbReference>
<name>A0ABT6NC75_9FIRM</name>